<dbReference type="Proteomes" id="UP000507470">
    <property type="component" value="Unassembled WGS sequence"/>
</dbReference>
<proteinExistence type="predicted"/>
<dbReference type="Gene3D" id="1.10.750.20">
    <property type="entry name" value="SOCS box"/>
    <property type="match status" value="1"/>
</dbReference>
<feature type="domain" description="SOCS box" evidence="4">
    <location>
        <begin position="315"/>
        <end position="353"/>
    </location>
</feature>
<feature type="repeat" description="ANK" evidence="3">
    <location>
        <begin position="154"/>
        <end position="186"/>
    </location>
</feature>
<dbReference type="PANTHER" id="PTHR24198:SF165">
    <property type="entry name" value="ANKYRIN REPEAT-CONTAINING PROTEIN-RELATED"/>
    <property type="match status" value="1"/>
</dbReference>
<keyword evidence="6" id="KW-1185">Reference proteome</keyword>
<gene>
    <name evidence="5" type="ORF">MCOR_27380</name>
</gene>
<dbReference type="InterPro" id="IPR036036">
    <property type="entry name" value="SOCS_box-like_dom_sf"/>
</dbReference>
<dbReference type="PROSITE" id="PS50088">
    <property type="entry name" value="ANK_REPEAT"/>
    <property type="match status" value="2"/>
</dbReference>
<name>A0A6J8CAN7_MYTCO</name>
<sequence>MFRKLRTNDDRPELTSFVSSLCHAVESNDEETVSNILYNIEGNHDAIMLVYATAVQNGNPDIVRHFIESEHVRVNDLDLMFGETALMHSVRCGHLSVVKYLLQNEANINLKSSQNGVTALHVCVSGPERPQNNWEILNCLLENTKIDLEARNNDGQTPLILASNQAKIEEIKRLIEAGCDMYAIHQRRGQIAAHFCMSSRYFSAFTVVVECFRIFLENRIDPDFRDTADIPFIGYAINTGIYKILCLLIYSNCDINILYQDMPVTRSICPPFVHACHRKQRRLIETLFAAGCDVHKWCDIVCDDLDQLNLSDIGKSPRTLKQLCRILIRKQIGYYPHIFIDQLGLPKTVSNYILLKDVIDVELS</sequence>
<dbReference type="Pfam" id="PF12796">
    <property type="entry name" value="Ank_2"/>
    <property type="match status" value="1"/>
</dbReference>
<protein>
    <submittedName>
        <fullName evidence="5">KIDINS220</fullName>
    </submittedName>
</protein>
<dbReference type="SUPFAM" id="SSF158235">
    <property type="entry name" value="SOCS box-like"/>
    <property type="match status" value="1"/>
</dbReference>
<dbReference type="PROSITE" id="PS50225">
    <property type="entry name" value="SOCS"/>
    <property type="match status" value="1"/>
</dbReference>
<dbReference type="SMART" id="SM00969">
    <property type="entry name" value="SOCS_box"/>
    <property type="match status" value="1"/>
</dbReference>
<accession>A0A6J8CAN7</accession>
<evidence type="ECO:0000313" key="6">
    <source>
        <dbReference type="Proteomes" id="UP000507470"/>
    </source>
</evidence>
<dbReference type="InterPro" id="IPR001496">
    <property type="entry name" value="SOCS_box"/>
</dbReference>
<evidence type="ECO:0000256" key="3">
    <source>
        <dbReference type="PROSITE-ProRule" id="PRU00023"/>
    </source>
</evidence>
<dbReference type="EMBL" id="CACVKT020004983">
    <property type="protein sequence ID" value="CAC5392446.1"/>
    <property type="molecule type" value="Genomic_DNA"/>
</dbReference>
<dbReference type="CDD" id="cd03716">
    <property type="entry name" value="SOCS_ASB_like"/>
    <property type="match status" value="1"/>
</dbReference>
<dbReference type="SMART" id="SM00248">
    <property type="entry name" value="ANK"/>
    <property type="match status" value="7"/>
</dbReference>
<dbReference type="InterPro" id="IPR002110">
    <property type="entry name" value="Ankyrin_rpt"/>
</dbReference>
<evidence type="ECO:0000313" key="5">
    <source>
        <dbReference type="EMBL" id="CAC5392446.1"/>
    </source>
</evidence>
<dbReference type="Pfam" id="PF07525">
    <property type="entry name" value="SOCS_box"/>
    <property type="match status" value="1"/>
</dbReference>
<dbReference type="OrthoDB" id="341259at2759"/>
<dbReference type="PROSITE" id="PS50297">
    <property type="entry name" value="ANK_REP_REGION"/>
    <property type="match status" value="2"/>
</dbReference>
<evidence type="ECO:0000256" key="1">
    <source>
        <dbReference type="ARBA" id="ARBA00022737"/>
    </source>
</evidence>
<dbReference type="Gene3D" id="1.25.40.20">
    <property type="entry name" value="Ankyrin repeat-containing domain"/>
    <property type="match status" value="1"/>
</dbReference>
<dbReference type="InterPro" id="IPR036770">
    <property type="entry name" value="Ankyrin_rpt-contain_sf"/>
</dbReference>
<evidence type="ECO:0000256" key="2">
    <source>
        <dbReference type="ARBA" id="ARBA00023043"/>
    </source>
</evidence>
<dbReference type="AlphaFoldDB" id="A0A6J8CAN7"/>
<dbReference type="GO" id="GO:0035556">
    <property type="term" value="P:intracellular signal transduction"/>
    <property type="evidence" value="ECO:0007669"/>
    <property type="project" value="InterPro"/>
</dbReference>
<keyword evidence="2 3" id="KW-0040">ANK repeat</keyword>
<feature type="repeat" description="ANK" evidence="3">
    <location>
        <begin position="81"/>
        <end position="113"/>
    </location>
</feature>
<evidence type="ECO:0000259" key="4">
    <source>
        <dbReference type="PROSITE" id="PS50225"/>
    </source>
</evidence>
<keyword evidence="1" id="KW-0677">Repeat</keyword>
<dbReference type="SUPFAM" id="SSF48403">
    <property type="entry name" value="Ankyrin repeat"/>
    <property type="match status" value="1"/>
</dbReference>
<organism evidence="5 6">
    <name type="scientific">Mytilus coruscus</name>
    <name type="common">Sea mussel</name>
    <dbReference type="NCBI Taxonomy" id="42192"/>
    <lineage>
        <taxon>Eukaryota</taxon>
        <taxon>Metazoa</taxon>
        <taxon>Spiralia</taxon>
        <taxon>Lophotrochozoa</taxon>
        <taxon>Mollusca</taxon>
        <taxon>Bivalvia</taxon>
        <taxon>Autobranchia</taxon>
        <taxon>Pteriomorphia</taxon>
        <taxon>Mytilida</taxon>
        <taxon>Mytiloidea</taxon>
        <taxon>Mytilidae</taxon>
        <taxon>Mytilinae</taxon>
        <taxon>Mytilus</taxon>
    </lineage>
</organism>
<dbReference type="PANTHER" id="PTHR24198">
    <property type="entry name" value="ANKYRIN REPEAT AND PROTEIN KINASE DOMAIN-CONTAINING PROTEIN"/>
    <property type="match status" value="1"/>
</dbReference>
<reference evidence="5 6" key="1">
    <citation type="submission" date="2020-06" db="EMBL/GenBank/DDBJ databases">
        <authorList>
            <person name="Li R."/>
            <person name="Bekaert M."/>
        </authorList>
    </citation>
    <scope>NUCLEOTIDE SEQUENCE [LARGE SCALE GENOMIC DNA]</scope>
    <source>
        <strain evidence="6">wild</strain>
    </source>
</reference>